<gene>
    <name evidence="2" type="ORF">K469DRAFT_809876</name>
</gene>
<keyword evidence="1" id="KW-1133">Transmembrane helix</keyword>
<dbReference type="OrthoDB" id="5322539at2759"/>
<dbReference type="AlphaFoldDB" id="A0A6A6DGY8"/>
<keyword evidence="1" id="KW-0472">Membrane</keyword>
<accession>A0A6A6DGY8</accession>
<evidence type="ECO:0000313" key="3">
    <source>
        <dbReference type="Proteomes" id="UP000800200"/>
    </source>
</evidence>
<organism evidence="2 3">
    <name type="scientific">Zopfia rhizophila CBS 207.26</name>
    <dbReference type="NCBI Taxonomy" id="1314779"/>
    <lineage>
        <taxon>Eukaryota</taxon>
        <taxon>Fungi</taxon>
        <taxon>Dikarya</taxon>
        <taxon>Ascomycota</taxon>
        <taxon>Pezizomycotina</taxon>
        <taxon>Dothideomycetes</taxon>
        <taxon>Dothideomycetes incertae sedis</taxon>
        <taxon>Zopfiaceae</taxon>
        <taxon>Zopfia</taxon>
    </lineage>
</organism>
<evidence type="ECO:0000256" key="1">
    <source>
        <dbReference type="SAM" id="Phobius"/>
    </source>
</evidence>
<dbReference type="Proteomes" id="UP000800200">
    <property type="component" value="Unassembled WGS sequence"/>
</dbReference>
<keyword evidence="3" id="KW-1185">Reference proteome</keyword>
<name>A0A6A6DGY8_9PEZI</name>
<protein>
    <submittedName>
        <fullName evidence="2">Uncharacterized protein</fullName>
    </submittedName>
</protein>
<reference evidence="2" key="1">
    <citation type="journal article" date="2020" name="Stud. Mycol.">
        <title>101 Dothideomycetes genomes: a test case for predicting lifestyles and emergence of pathogens.</title>
        <authorList>
            <person name="Haridas S."/>
            <person name="Albert R."/>
            <person name="Binder M."/>
            <person name="Bloem J."/>
            <person name="Labutti K."/>
            <person name="Salamov A."/>
            <person name="Andreopoulos B."/>
            <person name="Baker S."/>
            <person name="Barry K."/>
            <person name="Bills G."/>
            <person name="Bluhm B."/>
            <person name="Cannon C."/>
            <person name="Castanera R."/>
            <person name="Culley D."/>
            <person name="Daum C."/>
            <person name="Ezra D."/>
            <person name="Gonzalez J."/>
            <person name="Henrissat B."/>
            <person name="Kuo A."/>
            <person name="Liang C."/>
            <person name="Lipzen A."/>
            <person name="Lutzoni F."/>
            <person name="Magnuson J."/>
            <person name="Mondo S."/>
            <person name="Nolan M."/>
            <person name="Ohm R."/>
            <person name="Pangilinan J."/>
            <person name="Park H.-J."/>
            <person name="Ramirez L."/>
            <person name="Alfaro M."/>
            <person name="Sun H."/>
            <person name="Tritt A."/>
            <person name="Yoshinaga Y."/>
            <person name="Zwiers L.-H."/>
            <person name="Turgeon B."/>
            <person name="Goodwin S."/>
            <person name="Spatafora J."/>
            <person name="Crous P."/>
            <person name="Grigoriev I."/>
        </authorList>
    </citation>
    <scope>NUCLEOTIDE SEQUENCE</scope>
    <source>
        <strain evidence="2">CBS 207.26</strain>
    </source>
</reference>
<proteinExistence type="predicted"/>
<dbReference type="EMBL" id="ML994692">
    <property type="protein sequence ID" value="KAF2177220.1"/>
    <property type="molecule type" value="Genomic_DNA"/>
</dbReference>
<sequence>METADGFVQTCKLELNSTDNSIKHTPFNINYQKQNSTVSDIQISKEFLNAALVDIALSAVEGLNFYSTSVNTTEEDFQNIFWFDNQLRLVLPYFLTFLLALPFVIIGMIRLWRNRDEAPVGSEKLQSAAKDVCYTFGLSEMAAQERLKHLKLRYGEMNSESGKRRAWFETEKETRGLKRRNISAVAVWFRKIRKRRDAKHRYQMSHKSPTTTMFAKVITRAIILAGLAHAAPAPQNNDCTQGLYRCSLLGIEIEICSVDGWKTASTCGGPTCRYNNDLPTPVPYCHDP</sequence>
<keyword evidence="1" id="KW-0812">Transmembrane</keyword>
<evidence type="ECO:0000313" key="2">
    <source>
        <dbReference type="EMBL" id="KAF2177220.1"/>
    </source>
</evidence>
<feature type="transmembrane region" description="Helical" evidence="1">
    <location>
        <begin position="90"/>
        <end position="112"/>
    </location>
</feature>